<dbReference type="Proteomes" id="UP000594430">
    <property type="component" value="Chromosome"/>
</dbReference>
<evidence type="ECO:0000313" key="2">
    <source>
        <dbReference type="Proteomes" id="UP000594430"/>
    </source>
</evidence>
<gene>
    <name evidence="1" type="ORF">IZU98_13495</name>
</gene>
<dbReference type="AlphaFoldDB" id="A0A7S9LEM9"/>
<proteinExistence type="predicted"/>
<sequence>MSKVLEIVLIGGVGSGKSHVLEVIDNALREAYGPHAQVVSRELSLERGLGSPGTKPALDTIFHLTERQPDGREACRPSIEAASAQLGAMAVDPLESAIRETVGLLNEHAVFLAESGLNDVQKAGVRFLGEKLNSHLNHLLSIQLIAVQPG</sequence>
<name>A0A7S9LEM9_9PSED</name>
<organism evidence="1 2">
    <name type="scientific">Pseudomonas fulva</name>
    <dbReference type="NCBI Taxonomy" id="47880"/>
    <lineage>
        <taxon>Bacteria</taxon>
        <taxon>Pseudomonadati</taxon>
        <taxon>Pseudomonadota</taxon>
        <taxon>Gammaproteobacteria</taxon>
        <taxon>Pseudomonadales</taxon>
        <taxon>Pseudomonadaceae</taxon>
        <taxon>Pseudomonas</taxon>
    </lineage>
</organism>
<dbReference type="RefSeq" id="WP_196109997.1">
    <property type="nucleotide sequence ID" value="NZ_CP064946.1"/>
</dbReference>
<accession>A0A7S9LEM9</accession>
<protein>
    <submittedName>
        <fullName evidence="1">Uncharacterized protein</fullName>
    </submittedName>
</protein>
<reference evidence="1 2" key="1">
    <citation type="submission" date="2020-11" db="EMBL/GenBank/DDBJ databases">
        <title>Pseudomonas fulva producing VIM-24.</title>
        <authorList>
            <person name="Liu S."/>
        </authorList>
    </citation>
    <scope>NUCLEOTIDE SEQUENCE [LARGE SCALE GENOMIC DNA]</scope>
    <source>
        <strain evidence="1 2">ZDHY414</strain>
    </source>
</reference>
<evidence type="ECO:0000313" key="1">
    <source>
        <dbReference type="EMBL" id="QPH47430.1"/>
    </source>
</evidence>
<dbReference type="EMBL" id="CP064946">
    <property type="protein sequence ID" value="QPH47430.1"/>
    <property type="molecule type" value="Genomic_DNA"/>
</dbReference>